<name>A0A133VHB8_9EURY</name>
<proteinExistence type="predicted"/>
<comment type="caution">
    <text evidence="1">The sequence shown here is derived from an EMBL/GenBank/DDBJ whole genome shotgun (WGS) entry which is preliminary data.</text>
</comment>
<sequence>MSEKPKLYFNREEKLAVIAEILDVDLPCLQGGMGGKYSRTYVTNEDIKIILRKLIDLQDVDYEKVKRKVKERDKRNTLQFKI</sequence>
<reference evidence="1 2" key="1">
    <citation type="journal article" date="2016" name="Sci. Rep.">
        <title>Metabolic traits of an uncultured archaeal lineage -MSBL1- from brine pools of the Red Sea.</title>
        <authorList>
            <person name="Mwirichia R."/>
            <person name="Alam I."/>
            <person name="Rashid M."/>
            <person name="Vinu M."/>
            <person name="Ba-Alawi W."/>
            <person name="Anthony Kamau A."/>
            <person name="Kamanda Ngugi D."/>
            <person name="Goker M."/>
            <person name="Klenk H.P."/>
            <person name="Bajic V."/>
            <person name="Stingl U."/>
        </authorList>
    </citation>
    <scope>NUCLEOTIDE SEQUENCE [LARGE SCALE GENOMIC DNA]</scope>
    <source>
        <strain evidence="1">SCGC-AAA382A20</strain>
    </source>
</reference>
<evidence type="ECO:0000313" key="2">
    <source>
        <dbReference type="Proteomes" id="UP000070263"/>
    </source>
</evidence>
<protein>
    <submittedName>
        <fullName evidence="1">Uncharacterized protein</fullName>
    </submittedName>
</protein>
<dbReference type="Proteomes" id="UP000070263">
    <property type="component" value="Unassembled WGS sequence"/>
</dbReference>
<gene>
    <name evidence="1" type="ORF">AKJ51_04700</name>
</gene>
<dbReference type="AlphaFoldDB" id="A0A133VHB8"/>
<organism evidence="1 2">
    <name type="scientific">candidate division MSBL1 archaeon SCGC-AAA382A20</name>
    <dbReference type="NCBI Taxonomy" id="1698280"/>
    <lineage>
        <taxon>Archaea</taxon>
        <taxon>Methanobacteriati</taxon>
        <taxon>Methanobacteriota</taxon>
        <taxon>candidate division MSBL1</taxon>
    </lineage>
</organism>
<accession>A0A133VHB8</accession>
<keyword evidence="2" id="KW-1185">Reference proteome</keyword>
<evidence type="ECO:0000313" key="1">
    <source>
        <dbReference type="EMBL" id="KXB05829.1"/>
    </source>
</evidence>
<dbReference type="EMBL" id="LHYE01000075">
    <property type="protein sequence ID" value="KXB05829.1"/>
    <property type="molecule type" value="Genomic_DNA"/>
</dbReference>